<dbReference type="AlphaFoldDB" id="A0A0D7BJC2"/>
<dbReference type="EMBL" id="KN880472">
    <property type="protein sequence ID" value="KIY70179.1"/>
    <property type="molecule type" value="Genomic_DNA"/>
</dbReference>
<evidence type="ECO:0000259" key="4">
    <source>
        <dbReference type="PROSITE" id="PS50127"/>
    </source>
</evidence>
<feature type="compositionally biased region" description="Basic and acidic residues" evidence="3">
    <location>
        <begin position="556"/>
        <end position="565"/>
    </location>
</feature>
<dbReference type="OrthoDB" id="1926878at2759"/>
<evidence type="ECO:0000313" key="6">
    <source>
        <dbReference type="Proteomes" id="UP000054007"/>
    </source>
</evidence>
<gene>
    <name evidence="5" type="ORF">CYLTODRAFT_420028</name>
</gene>
<evidence type="ECO:0000256" key="1">
    <source>
        <dbReference type="ARBA" id="ARBA00022679"/>
    </source>
</evidence>
<feature type="domain" description="UBC core" evidence="4">
    <location>
        <begin position="699"/>
        <end position="862"/>
    </location>
</feature>
<evidence type="ECO:0000256" key="3">
    <source>
        <dbReference type="SAM" id="MobiDB-lite"/>
    </source>
</evidence>
<dbReference type="InterPro" id="IPR000608">
    <property type="entry name" value="UBC"/>
</dbReference>
<dbReference type="SUPFAM" id="SSF54495">
    <property type="entry name" value="UBC-like"/>
    <property type="match status" value="1"/>
</dbReference>
<sequence>MSSIARAAPATKFYQQDVVRLASDPNNALALVLRCWYDPEDFPISDEDPLMRPLQRGEVGIAPIGVNGQRQILPETDLILVDRTMQPGDFVKRSIEDVQSGVVLDLHVRSKLEHAINHIPIEGWKEPTEVQSCFEAETGDFVIYNDWIGQIIELCDENIVEVSNGHILRMPEFGARWAVGEKGTDIIPHNHTIPPFFNFLLNRNATQEDTVIQVSHSVYAIAWLAINQKLPPAEASERVRPPQFWYGAELAKLTVVREEKAYQPRIGDRVNLVTGEEVPSTTHGPGVNSGEYVHVNALIVKQTETSVRVLWQDGTEEMCRSVDLIPYLNTDEYDCWPGDTVIWRGEDFKESGVVQTVDARQRVASLYLLKDKKTETVSVLELDTQGTDPDAEDTGHDGLGVRIGDYVFIHPEGTTNGYTPPHIPRIGEMEEWVREIPAALDSYTGWRGTLWDIGNDVLKHRGTDPKWDHAYMQTSCDSTTPIDWCGDVVKLGPDGTVLVRHPDGSKATYPLERLSRLMDAMEHLEEATWDAMHSHEHHHDDLEYWDDEEGWSADPHGVDGDHLWVDEDMDQDPQSTSLASNADSDSEMDEVDSRSSSPPLAQPYTPETAMALSQDMEVENPFPIEDVRQLIAAAQRDREDMDEDDVVDKNGDSSEAGPSRQVNEEVGEYNRPWKRFEILEEAPADHKWYGSPVAQPNRQFHARLNKEYGILRNSLPENIIVRTYEDRSDLLRSLIIGPENTPYEDAPFVIDWMLDSDFPNSPPKAHFLSWTNGNGRVNPNLYEEGKVCLSILGTWAGDTTETWSAARSSLLQAFVSIQGLVLVKEPWFCEPAYEKLRGTEEGIVNSRLYSEKAYVLSRGFVRRALEIPLGDVAREIKHIYWKEEKLRKVLSDAKALVEKSRKEKDHEDTSKLVLPPTFCGEEPAVPSLTSGGILSLSRTLGKLQELLDKGPPEGV</sequence>
<dbReference type="GO" id="GO:0061631">
    <property type="term" value="F:ubiquitin conjugating enzyme activity"/>
    <property type="evidence" value="ECO:0007669"/>
    <property type="project" value="TreeGrafter"/>
</dbReference>
<keyword evidence="2" id="KW-0833">Ubl conjugation pathway</keyword>
<feature type="region of interest" description="Disordered" evidence="3">
    <location>
        <begin position="635"/>
        <end position="665"/>
    </location>
</feature>
<dbReference type="Pfam" id="PF00179">
    <property type="entry name" value="UQ_con"/>
    <property type="match status" value="1"/>
</dbReference>
<reference evidence="5 6" key="1">
    <citation type="journal article" date="2015" name="Fungal Genet. Biol.">
        <title>Evolution of novel wood decay mechanisms in Agaricales revealed by the genome sequences of Fistulina hepatica and Cylindrobasidium torrendii.</title>
        <authorList>
            <person name="Floudas D."/>
            <person name="Held B.W."/>
            <person name="Riley R."/>
            <person name="Nagy L.G."/>
            <person name="Koehler G."/>
            <person name="Ransdell A.S."/>
            <person name="Younus H."/>
            <person name="Chow J."/>
            <person name="Chiniquy J."/>
            <person name="Lipzen A."/>
            <person name="Tritt A."/>
            <person name="Sun H."/>
            <person name="Haridas S."/>
            <person name="LaButti K."/>
            <person name="Ohm R.A."/>
            <person name="Kues U."/>
            <person name="Blanchette R.A."/>
            <person name="Grigoriev I.V."/>
            <person name="Minto R.E."/>
            <person name="Hibbett D.S."/>
        </authorList>
    </citation>
    <scope>NUCLEOTIDE SEQUENCE [LARGE SCALE GENOMIC DNA]</scope>
    <source>
        <strain evidence="5 6">FP15055 ss-10</strain>
    </source>
</reference>
<dbReference type="PANTHER" id="PTHR46116">
    <property type="entry name" value="(E3-INDEPENDENT) E2 UBIQUITIN-CONJUGATING ENZYME"/>
    <property type="match status" value="1"/>
</dbReference>
<evidence type="ECO:0000256" key="2">
    <source>
        <dbReference type="ARBA" id="ARBA00022786"/>
    </source>
</evidence>
<dbReference type="Gene3D" id="3.10.110.10">
    <property type="entry name" value="Ubiquitin Conjugating Enzyme"/>
    <property type="match status" value="1"/>
</dbReference>
<dbReference type="SMART" id="SM00212">
    <property type="entry name" value="UBCc"/>
    <property type="match status" value="1"/>
</dbReference>
<protein>
    <recommendedName>
        <fullName evidence="4">UBC core domain-containing protein</fullName>
    </recommendedName>
</protein>
<keyword evidence="1" id="KW-0808">Transferase</keyword>
<dbReference type="STRING" id="1314674.A0A0D7BJC2"/>
<organism evidence="5 6">
    <name type="scientific">Cylindrobasidium torrendii FP15055 ss-10</name>
    <dbReference type="NCBI Taxonomy" id="1314674"/>
    <lineage>
        <taxon>Eukaryota</taxon>
        <taxon>Fungi</taxon>
        <taxon>Dikarya</taxon>
        <taxon>Basidiomycota</taxon>
        <taxon>Agaricomycotina</taxon>
        <taxon>Agaricomycetes</taxon>
        <taxon>Agaricomycetidae</taxon>
        <taxon>Agaricales</taxon>
        <taxon>Marasmiineae</taxon>
        <taxon>Physalacriaceae</taxon>
        <taxon>Cylindrobasidium</taxon>
    </lineage>
</organism>
<dbReference type="InterPro" id="IPR016135">
    <property type="entry name" value="UBQ-conjugating_enzyme/RWD"/>
</dbReference>
<proteinExistence type="predicted"/>
<name>A0A0D7BJC2_9AGAR</name>
<evidence type="ECO:0000313" key="5">
    <source>
        <dbReference type="EMBL" id="KIY70179.1"/>
    </source>
</evidence>
<feature type="region of interest" description="Disordered" evidence="3">
    <location>
        <begin position="548"/>
        <end position="604"/>
    </location>
</feature>
<dbReference type="PANTHER" id="PTHR46116:SF15">
    <property type="entry name" value="(E3-INDEPENDENT) E2 UBIQUITIN-CONJUGATING ENZYME"/>
    <property type="match status" value="1"/>
</dbReference>
<dbReference type="Proteomes" id="UP000054007">
    <property type="component" value="Unassembled WGS sequence"/>
</dbReference>
<feature type="compositionally biased region" description="Polar residues" evidence="3">
    <location>
        <begin position="572"/>
        <end position="583"/>
    </location>
</feature>
<dbReference type="CDD" id="cd23837">
    <property type="entry name" value="UBCc_UBE2O"/>
    <property type="match status" value="1"/>
</dbReference>
<dbReference type="PROSITE" id="PS50127">
    <property type="entry name" value="UBC_2"/>
    <property type="match status" value="1"/>
</dbReference>
<accession>A0A0D7BJC2</accession>
<keyword evidence="6" id="KW-1185">Reference proteome</keyword>